<sequence>MKLQVNETAVRVALVAFNFIFSILSVALIALGVVYVDDLELPKKYIGLDFFELPTLLIVLGSLSFVASLAGCYCARTDSQRLTKFFIIFLSVLLALELTISLISFFNMSSVSNSKVRAAMRDELESDDSSEKAD</sequence>
<evidence type="ECO:0000313" key="7">
    <source>
        <dbReference type="Proteomes" id="UP000051574"/>
    </source>
</evidence>
<evidence type="ECO:0000256" key="2">
    <source>
        <dbReference type="ARBA" id="ARBA00022692"/>
    </source>
</evidence>
<proteinExistence type="predicted"/>
<reference evidence="6 7" key="1">
    <citation type="submission" date="2015-09" db="EMBL/GenBank/DDBJ databases">
        <title>Draft genome of the scarab beetle Oryctes borbonicus.</title>
        <authorList>
            <person name="Meyer J.M."/>
            <person name="Markov G.V."/>
            <person name="Baskaran P."/>
            <person name="Herrmann M."/>
            <person name="Sommer R.J."/>
            <person name="Roedelsperger C."/>
        </authorList>
    </citation>
    <scope>NUCLEOTIDE SEQUENCE [LARGE SCALE GENOMIC DNA]</scope>
    <source>
        <strain evidence="6">OB123</strain>
        <tissue evidence="6">Whole animal</tissue>
    </source>
</reference>
<keyword evidence="2 5" id="KW-0812">Transmembrane</keyword>
<dbReference type="PANTHER" id="PTHR19282">
    <property type="entry name" value="TETRASPANIN"/>
    <property type="match status" value="1"/>
</dbReference>
<dbReference type="EMBL" id="LJIG01002296">
    <property type="protein sequence ID" value="KRT84644.1"/>
    <property type="molecule type" value="Genomic_DNA"/>
</dbReference>
<name>A0A0T6BBG1_9SCAR</name>
<keyword evidence="4 5" id="KW-0472">Membrane</keyword>
<evidence type="ECO:0000256" key="4">
    <source>
        <dbReference type="ARBA" id="ARBA00023136"/>
    </source>
</evidence>
<dbReference type="Pfam" id="PF00335">
    <property type="entry name" value="Tetraspanin"/>
    <property type="match status" value="1"/>
</dbReference>
<evidence type="ECO:0000256" key="3">
    <source>
        <dbReference type="ARBA" id="ARBA00022989"/>
    </source>
</evidence>
<organism evidence="6 7">
    <name type="scientific">Oryctes borbonicus</name>
    <dbReference type="NCBI Taxonomy" id="1629725"/>
    <lineage>
        <taxon>Eukaryota</taxon>
        <taxon>Metazoa</taxon>
        <taxon>Ecdysozoa</taxon>
        <taxon>Arthropoda</taxon>
        <taxon>Hexapoda</taxon>
        <taxon>Insecta</taxon>
        <taxon>Pterygota</taxon>
        <taxon>Neoptera</taxon>
        <taxon>Endopterygota</taxon>
        <taxon>Coleoptera</taxon>
        <taxon>Polyphaga</taxon>
        <taxon>Scarabaeiformia</taxon>
        <taxon>Scarabaeidae</taxon>
        <taxon>Dynastinae</taxon>
        <taxon>Oryctes</taxon>
    </lineage>
</organism>
<keyword evidence="7" id="KW-1185">Reference proteome</keyword>
<feature type="transmembrane region" description="Helical" evidence="5">
    <location>
        <begin position="85"/>
        <end position="106"/>
    </location>
</feature>
<dbReference type="AlphaFoldDB" id="A0A0T6BBG1"/>
<accession>A0A0T6BBG1</accession>
<dbReference type="GO" id="GO:0005886">
    <property type="term" value="C:plasma membrane"/>
    <property type="evidence" value="ECO:0007669"/>
    <property type="project" value="TreeGrafter"/>
</dbReference>
<protein>
    <submittedName>
        <fullName evidence="6">Tetraspannin</fullName>
    </submittedName>
</protein>
<feature type="transmembrane region" description="Helical" evidence="5">
    <location>
        <begin position="56"/>
        <end position="73"/>
    </location>
</feature>
<dbReference type="Proteomes" id="UP000051574">
    <property type="component" value="Unassembled WGS sequence"/>
</dbReference>
<evidence type="ECO:0000256" key="5">
    <source>
        <dbReference type="SAM" id="Phobius"/>
    </source>
</evidence>
<dbReference type="PRINTS" id="PR00259">
    <property type="entry name" value="TMFOUR"/>
</dbReference>
<evidence type="ECO:0000313" key="6">
    <source>
        <dbReference type="EMBL" id="KRT84644.1"/>
    </source>
</evidence>
<comment type="subcellular location">
    <subcellularLocation>
        <location evidence="1">Membrane</location>
        <topology evidence="1">Multi-pass membrane protein</topology>
    </subcellularLocation>
</comment>
<dbReference type="InterPro" id="IPR018499">
    <property type="entry name" value="Tetraspanin/Peripherin"/>
</dbReference>
<gene>
    <name evidence="6" type="ORF">AMK59_1163</name>
</gene>
<feature type="non-terminal residue" evidence="6">
    <location>
        <position position="134"/>
    </location>
</feature>
<feature type="transmembrane region" description="Helical" evidence="5">
    <location>
        <begin position="12"/>
        <end position="36"/>
    </location>
</feature>
<evidence type="ECO:0000256" key="1">
    <source>
        <dbReference type="ARBA" id="ARBA00004141"/>
    </source>
</evidence>
<dbReference type="PANTHER" id="PTHR19282:SF544">
    <property type="entry name" value="TETRASPANIN"/>
    <property type="match status" value="1"/>
</dbReference>
<dbReference type="OrthoDB" id="6239677at2759"/>
<comment type="caution">
    <text evidence="6">The sequence shown here is derived from an EMBL/GenBank/DDBJ whole genome shotgun (WGS) entry which is preliminary data.</text>
</comment>
<keyword evidence="3 5" id="KW-1133">Transmembrane helix</keyword>